<sequence length="66" mass="7335">MELRHSRSKLLMAGPTTGRPGGLHSWSDDDIGNVAAWGIRLFSPGELPRQVMHRRRILDGFPLISA</sequence>
<feature type="region of interest" description="Disordered" evidence="1">
    <location>
        <begin position="1"/>
        <end position="25"/>
    </location>
</feature>
<evidence type="ECO:0000313" key="3">
    <source>
        <dbReference type="Proteomes" id="UP001589532"/>
    </source>
</evidence>
<proteinExistence type="predicted"/>
<gene>
    <name evidence="2" type="ORF">ACFFSA_14400</name>
</gene>
<keyword evidence="3" id="KW-1185">Reference proteome</keyword>
<protein>
    <submittedName>
        <fullName evidence="2">Uncharacterized protein</fullName>
    </submittedName>
</protein>
<reference evidence="2 3" key="1">
    <citation type="submission" date="2024-09" db="EMBL/GenBank/DDBJ databases">
        <authorList>
            <person name="Sun Q."/>
            <person name="Mori K."/>
        </authorList>
    </citation>
    <scope>NUCLEOTIDE SEQUENCE [LARGE SCALE GENOMIC DNA]</scope>
    <source>
        <strain evidence="2 3">JCM 3143</strain>
    </source>
</reference>
<dbReference type="EMBL" id="JBHMBW010000012">
    <property type="protein sequence ID" value="MFB9624274.1"/>
    <property type="molecule type" value="Genomic_DNA"/>
</dbReference>
<organism evidence="2 3">
    <name type="scientific">Nonomuraea helvata</name>
    <dbReference type="NCBI Taxonomy" id="37484"/>
    <lineage>
        <taxon>Bacteria</taxon>
        <taxon>Bacillati</taxon>
        <taxon>Actinomycetota</taxon>
        <taxon>Actinomycetes</taxon>
        <taxon>Streptosporangiales</taxon>
        <taxon>Streptosporangiaceae</taxon>
        <taxon>Nonomuraea</taxon>
    </lineage>
</organism>
<comment type="caution">
    <text evidence="2">The sequence shown here is derived from an EMBL/GenBank/DDBJ whole genome shotgun (WGS) entry which is preliminary data.</text>
</comment>
<name>A0ABV5RXW8_9ACTN</name>
<accession>A0ABV5RXW8</accession>
<dbReference type="Proteomes" id="UP001589532">
    <property type="component" value="Unassembled WGS sequence"/>
</dbReference>
<dbReference type="RefSeq" id="WP_344985741.1">
    <property type="nucleotide sequence ID" value="NZ_BAAAXV010000001.1"/>
</dbReference>
<evidence type="ECO:0000313" key="2">
    <source>
        <dbReference type="EMBL" id="MFB9624274.1"/>
    </source>
</evidence>
<evidence type="ECO:0000256" key="1">
    <source>
        <dbReference type="SAM" id="MobiDB-lite"/>
    </source>
</evidence>